<sequence length="242" mass="26926">MGTRLWAALQPVVNLHTGMVVAHEALLRGEPGSSWESPAALFAIAKRIGQRANLEVMARKVGLSRLPDLPMDQNLFLNVDNLKSDIPAMPGHSHVDSHRVVLEISERRPILTNPELIRQVAIWRSQGHAIALDDYGAGYMGTGAILELHPDILKVDRMLITGVDHDPRRQIVLKSVVQMCDELNIMLVAEGVETLQEFFILKEFGITYGQGFLLGRPQKTPQLQSFAALFHQNSVQKDVMKS</sequence>
<dbReference type="PANTHER" id="PTHR33121">
    <property type="entry name" value="CYCLIC DI-GMP PHOSPHODIESTERASE PDEF"/>
    <property type="match status" value="1"/>
</dbReference>
<dbReference type="AlphaFoldDB" id="A0A2T2X5D0"/>
<dbReference type="SUPFAM" id="SSF141868">
    <property type="entry name" value="EAL domain-like"/>
    <property type="match status" value="1"/>
</dbReference>
<dbReference type="Pfam" id="PF00563">
    <property type="entry name" value="EAL"/>
    <property type="match status" value="1"/>
</dbReference>
<dbReference type="CDD" id="cd01948">
    <property type="entry name" value="EAL"/>
    <property type="match status" value="1"/>
</dbReference>
<dbReference type="PANTHER" id="PTHR33121:SF76">
    <property type="entry name" value="SIGNALING PROTEIN"/>
    <property type="match status" value="1"/>
</dbReference>
<dbReference type="InterPro" id="IPR050706">
    <property type="entry name" value="Cyclic-di-GMP_PDE-like"/>
</dbReference>
<reference evidence="2 3" key="1">
    <citation type="journal article" date="2014" name="BMC Genomics">
        <title>Comparison of environmental and isolate Sulfobacillus genomes reveals diverse carbon, sulfur, nitrogen, and hydrogen metabolisms.</title>
        <authorList>
            <person name="Justice N.B."/>
            <person name="Norman A."/>
            <person name="Brown C.T."/>
            <person name="Singh A."/>
            <person name="Thomas B.C."/>
            <person name="Banfield J.F."/>
        </authorList>
    </citation>
    <scope>NUCLEOTIDE SEQUENCE [LARGE SCALE GENOMIC DNA]</scope>
    <source>
        <strain evidence="2">AMDSBA1</strain>
    </source>
</reference>
<comment type="caution">
    <text evidence="2">The sequence shown here is derived from an EMBL/GenBank/DDBJ whole genome shotgun (WGS) entry which is preliminary data.</text>
</comment>
<accession>A0A2T2X5D0</accession>
<dbReference type="Proteomes" id="UP000242699">
    <property type="component" value="Unassembled WGS sequence"/>
</dbReference>
<protein>
    <recommendedName>
        <fullName evidence="1">EAL domain-containing protein</fullName>
    </recommendedName>
</protein>
<dbReference type="Gene3D" id="3.20.20.450">
    <property type="entry name" value="EAL domain"/>
    <property type="match status" value="1"/>
</dbReference>
<dbReference type="SMART" id="SM00052">
    <property type="entry name" value="EAL"/>
    <property type="match status" value="1"/>
</dbReference>
<dbReference type="GO" id="GO:0071111">
    <property type="term" value="F:cyclic-guanylate-specific phosphodiesterase activity"/>
    <property type="evidence" value="ECO:0007669"/>
    <property type="project" value="InterPro"/>
</dbReference>
<dbReference type="InterPro" id="IPR035919">
    <property type="entry name" value="EAL_sf"/>
</dbReference>
<dbReference type="InterPro" id="IPR001633">
    <property type="entry name" value="EAL_dom"/>
</dbReference>
<dbReference type="PROSITE" id="PS50883">
    <property type="entry name" value="EAL"/>
    <property type="match status" value="1"/>
</dbReference>
<evidence type="ECO:0000259" key="1">
    <source>
        <dbReference type="PROSITE" id="PS50883"/>
    </source>
</evidence>
<feature type="domain" description="EAL" evidence="1">
    <location>
        <begin position="1"/>
        <end position="231"/>
    </location>
</feature>
<name>A0A2T2X5D0_9FIRM</name>
<dbReference type="EMBL" id="PXYT01000014">
    <property type="protein sequence ID" value="PSR29710.1"/>
    <property type="molecule type" value="Genomic_DNA"/>
</dbReference>
<evidence type="ECO:0000313" key="2">
    <source>
        <dbReference type="EMBL" id="PSR29710.1"/>
    </source>
</evidence>
<proteinExistence type="predicted"/>
<organism evidence="2 3">
    <name type="scientific">Sulfobacillus benefaciens</name>
    <dbReference type="NCBI Taxonomy" id="453960"/>
    <lineage>
        <taxon>Bacteria</taxon>
        <taxon>Bacillati</taxon>
        <taxon>Bacillota</taxon>
        <taxon>Clostridia</taxon>
        <taxon>Eubacteriales</taxon>
        <taxon>Clostridiales Family XVII. Incertae Sedis</taxon>
        <taxon>Sulfobacillus</taxon>
    </lineage>
</organism>
<gene>
    <name evidence="2" type="ORF">C7B43_07935</name>
</gene>
<evidence type="ECO:0000313" key="3">
    <source>
        <dbReference type="Proteomes" id="UP000242699"/>
    </source>
</evidence>